<organism evidence="7 8">
    <name type="scientific">Longivirga aurantiaca</name>
    <dbReference type="NCBI Taxonomy" id="1837743"/>
    <lineage>
        <taxon>Bacteria</taxon>
        <taxon>Bacillati</taxon>
        <taxon>Actinomycetota</taxon>
        <taxon>Actinomycetes</taxon>
        <taxon>Sporichthyales</taxon>
        <taxon>Sporichthyaceae</taxon>
        <taxon>Longivirga</taxon>
    </lineage>
</organism>
<feature type="transmembrane region" description="Helical" evidence="5">
    <location>
        <begin position="513"/>
        <end position="532"/>
    </location>
</feature>
<feature type="transmembrane region" description="Helical" evidence="5">
    <location>
        <begin position="136"/>
        <end position="156"/>
    </location>
</feature>
<dbReference type="PROSITE" id="PS51012">
    <property type="entry name" value="ABC_TM2"/>
    <property type="match status" value="1"/>
</dbReference>
<accession>A0ABW1T1S7</accession>
<keyword evidence="2 5" id="KW-0812">Transmembrane</keyword>
<evidence type="ECO:0000256" key="4">
    <source>
        <dbReference type="ARBA" id="ARBA00023136"/>
    </source>
</evidence>
<feature type="transmembrane region" description="Helical" evidence="5">
    <location>
        <begin position="424"/>
        <end position="449"/>
    </location>
</feature>
<keyword evidence="5" id="KW-0813">Transport</keyword>
<feature type="transmembrane region" description="Helical" evidence="5">
    <location>
        <begin position="221"/>
        <end position="244"/>
    </location>
</feature>
<keyword evidence="4 5" id="KW-0472">Membrane</keyword>
<dbReference type="InterPro" id="IPR051784">
    <property type="entry name" value="Nod_factor_ABC_transporter"/>
</dbReference>
<evidence type="ECO:0000256" key="1">
    <source>
        <dbReference type="ARBA" id="ARBA00004141"/>
    </source>
</evidence>
<dbReference type="EMBL" id="JBHSTI010000008">
    <property type="protein sequence ID" value="MFC6238080.1"/>
    <property type="molecule type" value="Genomic_DNA"/>
</dbReference>
<sequence length="541" mass="57056">MLRSQFRYATRSFWRTPVAAFFTLVFPVSFVVVVCAIAGNATISDRSGVRFAQFLVPVFAVFGACMAAFVSLALGVAYAREAGVLKRLRSTPLPPWVHLAGRVASAVYVSLLAFAVVTVVGVVAYDVDIVWRTLPAVVLTFVVGVACFAALGLALVSIAPTPAATQALANGCLILLAFISDVFVVQLPQWLAQVGWFFPLKHFVNAVADGFNPFLADNGPAWGHLAVMLAWGTAGALVALRFFTWEPHPSREHRSRRGAISTGAVPTRSAPAPVPVPVTLGPATDVGAPSWWRLAWGQTRFTAVKLLRDPLAVFFAIVFPVLLLVFFSAVYGREATWGGLPLPQYLAPALAVYGVAVMAYVSLPSTLADDRSRLVLKRLRGTPLPSSAYLAGRIGAAALLGAATVVAVFAVGAVLFGVRVGPAAVVVTAFAFAAVIACLTALGLLLASLIESPESVTAVALVTLLPLSMVSDIFVNSPGLPTVMSAIGWTFPLRHMAALTVAASSGQGLGTAWWGHLGVIALWGLAAAAVAWRTFRWEPRS</sequence>
<protein>
    <recommendedName>
        <fullName evidence="5">Transport permease protein</fullName>
    </recommendedName>
</protein>
<evidence type="ECO:0000313" key="7">
    <source>
        <dbReference type="EMBL" id="MFC6238080.1"/>
    </source>
</evidence>
<evidence type="ECO:0000313" key="8">
    <source>
        <dbReference type="Proteomes" id="UP001596138"/>
    </source>
</evidence>
<dbReference type="PANTHER" id="PTHR43229">
    <property type="entry name" value="NODULATION PROTEIN J"/>
    <property type="match status" value="1"/>
</dbReference>
<dbReference type="RefSeq" id="WP_386765968.1">
    <property type="nucleotide sequence ID" value="NZ_JBHSTI010000008.1"/>
</dbReference>
<evidence type="ECO:0000256" key="5">
    <source>
        <dbReference type="RuleBase" id="RU361157"/>
    </source>
</evidence>
<feature type="transmembrane region" description="Helical" evidence="5">
    <location>
        <begin position="311"/>
        <end position="333"/>
    </location>
</feature>
<feature type="transmembrane region" description="Helical" evidence="5">
    <location>
        <begin position="99"/>
        <end position="124"/>
    </location>
</feature>
<gene>
    <name evidence="7" type="ORF">ACFQGU_09330</name>
</gene>
<dbReference type="InterPro" id="IPR013525">
    <property type="entry name" value="ABC2_TM"/>
</dbReference>
<feature type="transmembrane region" description="Helical" evidence="5">
    <location>
        <begin position="456"/>
        <end position="475"/>
    </location>
</feature>
<keyword evidence="3 5" id="KW-1133">Transmembrane helix</keyword>
<name>A0ABW1T1S7_9ACTN</name>
<feature type="transmembrane region" description="Helical" evidence="5">
    <location>
        <begin position="345"/>
        <end position="367"/>
    </location>
</feature>
<proteinExistence type="inferred from homology"/>
<comment type="caution">
    <text evidence="7">The sequence shown here is derived from an EMBL/GenBank/DDBJ whole genome shotgun (WGS) entry which is preliminary data.</text>
</comment>
<feature type="domain" description="ABC transmembrane type-2" evidence="6">
    <location>
        <begin position="311"/>
        <end position="538"/>
    </location>
</feature>
<feature type="transmembrane region" description="Helical" evidence="5">
    <location>
        <begin position="55"/>
        <end position="78"/>
    </location>
</feature>
<comment type="subcellular location">
    <subcellularLocation>
        <location evidence="5">Cell membrane</location>
        <topology evidence="5">Multi-pass membrane protein</topology>
    </subcellularLocation>
    <subcellularLocation>
        <location evidence="1">Membrane</location>
        <topology evidence="1">Multi-pass membrane protein</topology>
    </subcellularLocation>
</comment>
<comment type="caution">
    <text evidence="5">Lacks conserved residue(s) required for the propagation of feature annotation.</text>
</comment>
<dbReference type="PANTHER" id="PTHR43229:SF2">
    <property type="entry name" value="NODULATION PROTEIN J"/>
    <property type="match status" value="1"/>
</dbReference>
<keyword evidence="5" id="KW-1003">Cell membrane</keyword>
<feature type="transmembrane region" description="Helical" evidence="5">
    <location>
        <begin position="388"/>
        <end position="418"/>
    </location>
</feature>
<reference evidence="8" key="1">
    <citation type="journal article" date="2019" name="Int. J. Syst. Evol. Microbiol.">
        <title>The Global Catalogue of Microorganisms (GCM) 10K type strain sequencing project: providing services to taxonomists for standard genome sequencing and annotation.</title>
        <authorList>
            <consortium name="The Broad Institute Genomics Platform"/>
            <consortium name="The Broad Institute Genome Sequencing Center for Infectious Disease"/>
            <person name="Wu L."/>
            <person name="Ma J."/>
        </authorList>
    </citation>
    <scope>NUCLEOTIDE SEQUENCE [LARGE SCALE GENOMIC DNA]</scope>
    <source>
        <strain evidence="8">CGMCC 4.7317</strain>
    </source>
</reference>
<dbReference type="Pfam" id="PF01061">
    <property type="entry name" value="ABC2_membrane"/>
    <property type="match status" value="2"/>
</dbReference>
<comment type="similarity">
    <text evidence="5">Belongs to the ABC-2 integral membrane protein family.</text>
</comment>
<dbReference type="InterPro" id="IPR047817">
    <property type="entry name" value="ABC2_TM_bact-type"/>
</dbReference>
<feature type="transmembrane region" description="Helical" evidence="5">
    <location>
        <begin position="21"/>
        <end position="43"/>
    </location>
</feature>
<keyword evidence="8" id="KW-1185">Reference proteome</keyword>
<evidence type="ECO:0000256" key="2">
    <source>
        <dbReference type="ARBA" id="ARBA00022692"/>
    </source>
</evidence>
<evidence type="ECO:0000256" key="3">
    <source>
        <dbReference type="ARBA" id="ARBA00022989"/>
    </source>
</evidence>
<dbReference type="Proteomes" id="UP001596138">
    <property type="component" value="Unassembled WGS sequence"/>
</dbReference>
<feature type="transmembrane region" description="Helical" evidence="5">
    <location>
        <begin position="168"/>
        <end position="191"/>
    </location>
</feature>
<evidence type="ECO:0000259" key="6">
    <source>
        <dbReference type="PROSITE" id="PS51012"/>
    </source>
</evidence>